<gene>
    <name evidence="6" type="ORF">NK718_16345</name>
</gene>
<feature type="transmembrane region" description="Helical" evidence="5">
    <location>
        <begin position="58"/>
        <end position="78"/>
    </location>
</feature>
<dbReference type="PANTHER" id="PTHR12714">
    <property type="entry name" value="PROTEIN-S ISOPRENYLCYSTEINE O-METHYLTRANSFERASE"/>
    <property type="match status" value="1"/>
</dbReference>
<dbReference type="RefSeq" id="WP_254744429.1">
    <property type="nucleotide sequence ID" value="NZ_JANCLU010000017.1"/>
</dbReference>
<evidence type="ECO:0000256" key="5">
    <source>
        <dbReference type="SAM" id="Phobius"/>
    </source>
</evidence>
<accession>A0ABT1LIQ5</accession>
<dbReference type="Pfam" id="PF04191">
    <property type="entry name" value="PEMT"/>
    <property type="match status" value="1"/>
</dbReference>
<dbReference type="PANTHER" id="PTHR12714:SF9">
    <property type="entry name" value="PROTEIN-S-ISOPRENYLCYSTEINE O-METHYLTRANSFERASE"/>
    <property type="match status" value="1"/>
</dbReference>
<proteinExistence type="predicted"/>
<reference evidence="6 7" key="1">
    <citation type="submission" date="2022-07" db="EMBL/GenBank/DDBJ databases">
        <authorList>
            <person name="Li W.-J."/>
            <person name="Deng Q.-Q."/>
        </authorList>
    </citation>
    <scope>NUCLEOTIDE SEQUENCE [LARGE SCALE GENOMIC DNA]</scope>
    <source>
        <strain evidence="6 7">SYSU M60028</strain>
    </source>
</reference>
<comment type="subcellular location">
    <subcellularLocation>
        <location evidence="1">Endomembrane system</location>
        <topology evidence="1">Multi-pass membrane protein</topology>
    </subcellularLocation>
</comment>
<evidence type="ECO:0000256" key="3">
    <source>
        <dbReference type="ARBA" id="ARBA00022989"/>
    </source>
</evidence>
<dbReference type="Proteomes" id="UP001205890">
    <property type="component" value="Unassembled WGS sequence"/>
</dbReference>
<evidence type="ECO:0000313" key="7">
    <source>
        <dbReference type="Proteomes" id="UP001205890"/>
    </source>
</evidence>
<keyword evidence="7" id="KW-1185">Reference proteome</keyword>
<dbReference type="EMBL" id="JANCLU010000017">
    <property type="protein sequence ID" value="MCP8940098.1"/>
    <property type="molecule type" value="Genomic_DNA"/>
</dbReference>
<evidence type="ECO:0000256" key="4">
    <source>
        <dbReference type="ARBA" id="ARBA00023136"/>
    </source>
</evidence>
<dbReference type="InterPro" id="IPR007318">
    <property type="entry name" value="Phopholipid_MeTrfase"/>
</dbReference>
<protein>
    <submittedName>
        <fullName evidence="6">Isoprenylcysteine carboxylmethyltransferase family protein</fullName>
    </submittedName>
</protein>
<feature type="transmembrane region" description="Helical" evidence="5">
    <location>
        <begin position="26"/>
        <end position="46"/>
    </location>
</feature>
<keyword evidence="4 5" id="KW-0472">Membrane</keyword>
<sequence length="216" mass="23281">MSKPMVLRGDSGSWPFLMRVQRVRKGALGVLIACGLGAMVFVAPALDRAGAAGAAIRWSGVALLFACLFGRVWCSLYISGRKGSEIVRSGPYALCRNPLYVFSMLGAWGVGAQSGSLAVAALCAALTWAVFRVVVFHEEEFLTVRHGASFEDYASEVPRFLPRALWTGYDGQIPVEPRLVMRTALDSALFFLAVPVFAVIEQAQRSGLVDALIVLP</sequence>
<dbReference type="Gene3D" id="1.20.120.1630">
    <property type="match status" value="1"/>
</dbReference>
<keyword evidence="3 5" id="KW-1133">Transmembrane helix</keyword>
<comment type="caution">
    <text evidence="6">The sequence shown here is derived from an EMBL/GenBank/DDBJ whole genome shotgun (WGS) entry which is preliminary data.</text>
</comment>
<organism evidence="6 7">
    <name type="scientific">Alsobacter ponti</name>
    <dbReference type="NCBI Taxonomy" id="2962936"/>
    <lineage>
        <taxon>Bacteria</taxon>
        <taxon>Pseudomonadati</taxon>
        <taxon>Pseudomonadota</taxon>
        <taxon>Alphaproteobacteria</taxon>
        <taxon>Hyphomicrobiales</taxon>
        <taxon>Alsobacteraceae</taxon>
        <taxon>Alsobacter</taxon>
    </lineage>
</organism>
<name>A0ABT1LIQ5_9HYPH</name>
<evidence type="ECO:0000313" key="6">
    <source>
        <dbReference type="EMBL" id="MCP8940098.1"/>
    </source>
</evidence>
<feature type="transmembrane region" description="Helical" evidence="5">
    <location>
        <begin position="99"/>
        <end position="131"/>
    </location>
</feature>
<keyword evidence="2 5" id="KW-0812">Transmembrane</keyword>
<evidence type="ECO:0000256" key="2">
    <source>
        <dbReference type="ARBA" id="ARBA00022692"/>
    </source>
</evidence>
<evidence type="ECO:0000256" key="1">
    <source>
        <dbReference type="ARBA" id="ARBA00004127"/>
    </source>
</evidence>